<feature type="region of interest" description="Disordered" evidence="1">
    <location>
        <begin position="150"/>
        <end position="169"/>
    </location>
</feature>
<dbReference type="PANTHER" id="PTHR34686:SF5">
    <property type="entry name" value="OS05G0451300 PROTEIN"/>
    <property type="match status" value="1"/>
</dbReference>
<dbReference type="STRING" id="180498.A0A067LDS1"/>
<evidence type="ECO:0000313" key="2">
    <source>
        <dbReference type="EMBL" id="KDP46562.1"/>
    </source>
</evidence>
<gene>
    <name evidence="2" type="ORF">JCGZ_08534</name>
</gene>
<dbReference type="KEGG" id="jcu:105630983"/>
<organism evidence="2 3">
    <name type="scientific">Jatropha curcas</name>
    <name type="common">Barbados nut</name>
    <dbReference type="NCBI Taxonomy" id="180498"/>
    <lineage>
        <taxon>Eukaryota</taxon>
        <taxon>Viridiplantae</taxon>
        <taxon>Streptophyta</taxon>
        <taxon>Embryophyta</taxon>
        <taxon>Tracheophyta</taxon>
        <taxon>Spermatophyta</taxon>
        <taxon>Magnoliopsida</taxon>
        <taxon>eudicotyledons</taxon>
        <taxon>Gunneridae</taxon>
        <taxon>Pentapetalae</taxon>
        <taxon>rosids</taxon>
        <taxon>fabids</taxon>
        <taxon>Malpighiales</taxon>
        <taxon>Euphorbiaceae</taxon>
        <taxon>Crotonoideae</taxon>
        <taxon>Jatropheae</taxon>
        <taxon>Jatropha</taxon>
    </lineage>
</organism>
<evidence type="ECO:0000256" key="1">
    <source>
        <dbReference type="SAM" id="MobiDB-lite"/>
    </source>
</evidence>
<proteinExistence type="predicted"/>
<sequence>MECCRRANRSDIHLPMEEEAKIEEETRDYFDGMAPKRHTKPSRSEHSAQYVDVLLPHQNSIPELLQFQSLQTESESQEIIHNGKGEIGEEFVETEYYSDLNCIDKQHHTTGTGFIKTGNANGKCFSIAPDSVTSCHTSCQGNPATNDWIPAAANSDSLTASNKPKRSDS</sequence>
<accession>A0A067LDS1</accession>
<dbReference type="AlphaFoldDB" id="A0A067LDS1"/>
<dbReference type="PANTHER" id="PTHR34686">
    <property type="entry name" value="MATERNAL EFFECT EMBRYO ARREST PROTEIN"/>
    <property type="match status" value="1"/>
</dbReference>
<evidence type="ECO:0000313" key="3">
    <source>
        <dbReference type="Proteomes" id="UP000027138"/>
    </source>
</evidence>
<reference evidence="2 3" key="1">
    <citation type="journal article" date="2014" name="PLoS ONE">
        <title>Global Analysis of Gene Expression Profiles in Physic Nut (Jatropha curcas L.) Seedlings Exposed to Salt Stress.</title>
        <authorList>
            <person name="Zhang L."/>
            <person name="Zhang C."/>
            <person name="Wu P."/>
            <person name="Chen Y."/>
            <person name="Li M."/>
            <person name="Jiang H."/>
            <person name="Wu G."/>
        </authorList>
    </citation>
    <scope>NUCLEOTIDE SEQUENCE [LARGE SCALE GENOMIC DNA]</scope>
    <source>
        <strain evidence="3">cv. GZQX0401</strain>
        <tissue evidence="2">Young leaves</tissue>
    </source>
</reference>
<name>A0A067LDS1_JATCU</name>
<keyword evidence="3" id="KW-1185">Reference proteome</keyword>
<protein>
    <submittedName>
        <fullName evidence="2">Uncharacterized protein</fullName>
    </submittedName>
</protein>
<dbReference type="Proteomes" id="UP000027138">
    <property type="component" value="Unassembled WGS sequence"/>
</dbReference>
<dbReference type="OrthoDB" id="1918800at2759"/>
<dbReference type="EMBL" id="KK914217">
    <property type="protein sequence ID" value="KDP46562.1"/>
    <property type="molecule type" value="Genomic_DNA"/>
</dbReference>